<dbReference type="RefSeq" id="WP_156192047.1">
    <property type="nucleotide sequence ID" value="NZ_CP046452.1"/>
</dbReference>
<organism evidence="2 3">
    <name type="scientific">Corynebacterium kalinowskii</name>
    <dbReference type="NCBI Taxonomy" id="2675216"/>
    <lineage>
        <taxon>Bacteria</taxon>
        <taxon>Bacillati</taxon>
        <taxon>Actinomycetota</taxon>
        <taxon>Actinomycetes</taxon>
        <taxon>Mycobacteriales</taxon>
        <taxon>Corynebacteriaceae</taxon>
        <taxon>Corynebacterium</taxon>
    </lineage>
</organism>
<dbReference type="InterPro" id="IPR019260">
    <property type="entry name" value="DUF2262"/>
</dbReference>
<reference evidence="3" key="1">
    <citation type="submission" date="2019-11" db="EMBL/GenBank/DDBJ databases">
        <title>Complete genome sequence of Corynebacterium kalinowskii 1959, a novel Corynebacterium species isolated from soil of a small paddock in Vilsendorf, Germany.</title>
        <authorList>
            <person name="Schaffert L."/>
            <person name="Ruwe M."/>
            <person name="Milse J."/>
            <person name="Hanuschka K."/>
            <person name="Ortseifen V."/>
            <person name="Droste J."/>
            <person name="Brandt D."/>
            <person name="Schlueter L."/>
            <person name="Kutter Y."/>
            <person name="Vinke S."/>
            <person name="Viehoefer P."/>
            <person name="Jacob L."/>
            <person name="Luebke N.-C."/>
            <person name="Schulte-Berndt E."/>
            <person name="Hain C."/>
            <person name="Linder M."/>
            <person name="Schmidt P."/>
            <person name="Wollenschlaeger L."/>
            <person name="Luttermann T."/>
            <person name="Thieme E."/>
            <person name="Hassa J."/>
            <person name="Haak M."/>
            <person name="Wittchen M."/>
            <person name="Mentz A."/>
            <person name="Persicke M."/>
            <person name="Busche T."/>
            <person name="Ruckert C."/>
        </authorList>
    </citation>
    <scope>NUCLEOTIDE SEQUENCE [LARGE SCALE GENOMIC DNA]</scope>
    <source>
        <strain evidence="3">1959</strain>
    </source>
</reference>
<proteinExistence type="predicted"/>
<name>A0A6B8VQ21_9CORY</name>
<evidence type="ECO:0000313" key="2">
    <source>
        <dbReference type="EMBL" id="QGU01667.1"/>
    </source>
</evidence>
<evidence type="ECO:0000259" key="1">
    <source>
        <dbReference type="Pfam" id="PF10020"/>
    </source>
</evidence>
<dbReference type="EMBL" id="CP046452">
    <property type="protein sequence ID" value="QGU01667.1"/>
    <property type="molecule type" value="Genomic_DNA"/>
</dbReference>
<protein>
    <recommendedName>
        <fullName evidence="1">DUF2262 domain-containing protein</fullName>
    </recommendedName>
</protein>
<dbReference type="Pfam" id="PF10020">
    <property type="entry name" value="DUF2262"/>
    <property type="match status" value="1"/>
</dbReference>
<feature type="domain" description="DUF2262" evidence="1">
    <location>
        <begin position="151"/>
        <end position="298"/>
    </location>
</feature>
<evidence type="ECO:0000313" key="3">
    <source>
        <dbReference type="Proteomes" id="UP000427071"/>
    </source>
</evidence>
<accession>A0A6B8VQ21</accession>
<sequence>MLSLYEEFPDDPKIKSLLSGEPVEFAFIASVTPGRGDYPLRYSPPEKRVRGVFHYGIAARILPDGEVLDSSVFFLYPEWYEADATSASVDRREMEQLEPFKVYRARGTYYQTTIAIQHRFNIHELLPAEDDPELDALAEAVARPVVLEGPFGAMTFNRQLSCFEARDEELGVDIALDYSRDKLLIAGKGNLRKSFASGLKFLEHVYSAEFLESARVFASEAMLRKANHWRDDVAEAESRPTPAPLWTSQDVYDRISPRCVTIPSRGNVSVEFDDGYLFGGHPIEVFATRSGEPKKAEM</sequence>
<dbReference type="Proteomes" id="UP000427071">
    <property type="component" value="Chromosome"/>
</dbReference>
<keyword evidence="3" id="KW-1185">Reference proteome</keyword>
<gene>
    <name evidence="2" type="ORF">CKALI_03940</name>
</gene>
<dbReference type="KEGG" id="ckw:CKALI_03940"/>
<dbReference type="AlphaFoldDB" id="A0A6B8VQ21"/>